<evidence type="ECO:0000256" key="3">
    <source>
        <dbReference type="ARBA" id="ARBA00022525"/>
    </source>
</evidence>
<dbReference type="InterPro" id="IPR038479">
    <property type="entry name" value="Transthyretin-like_sf"/>
</dbReference>
<gene>
    <name evidence="6" type="ORF">AB6A40_002302</name>
</gene>
<evidence type="ECO:0000256" key="2">
    <source>
        <dbReference type="ARBA" id="ARBA00010112"/>
    </source>
</evidence>
<dbReference type="Proteomes" id="UP001608902">
    <property type="component" value="Unassembled WGS sequence"/>
</dbReference>
<evidence type="ECO:0000313" key="7">
    <source>
        <dbReference type="Proteomes" id="UP001608902"/>
    </source>
</evidence>
<evidence type="ECO:0008006" key="8">
    <source>
        <dbReference type="Google" id="ProtNLM"/>
    </source>
</evidence>
<evidence type="ECO:0000256" key="1">
    <source>
        <dbReference type="ARBA" id="ARBA00004613"/>
    </source>
</evidence>
<protein>
    <recommendedName>
        <fullName evidence="8">Transthyretin-like family protein</fullName>
    </recommendedName>
</protein>
<keyword evidence="3" id="KW-0964">Secreted</keyword>
<comment type="caution">
    <text evidence="6">The sequence shown here is derived from an EMBL/GenBank/DDBJ whole genome shotgun (WGS) entry which is preliminary data.</text>
</comment>
<feature type="chain" id="PRO_5044744820" description="Transthyretin-like family protein" evidence="5">
    <location>
        <begin position="20"/>
        <end position="143"/>
    </location>
</feature>
<proteinExistence type="inferred from homology"/>
<dbReference type="GO" id="GO:0005576">
    <property type="term" value="C:extracellular region"/>
    <property type="evidence" value="ECO:0007669"/>
    <property type="project" value="UniProtKB-SubCell"/>
</dbReference>
<accession>A0ABD6E676</accession>
<dbReference type="Pfam" id="PF01060">
    <property type="entry name" value="TTR-52"/>
    <property type="match status" value="1"/>
</dbReference>
<dbReference type="PANTHER" id="PTHR21700">
    <property type="entry name" value="TRANSTHYRETIN-LIKE FAMILY PROTEIN-RELATED"/>
    <property type="match status" value="1"/>
</dbReference>
<dbReference type="AlphaFoldDB" id="A0ABD6E676"/>
<comment type="subcellular location">
    <subcellularLocation>
        <location evidence="1">Secreted</location>
    </subcellularLocation>
</comment>
<organism evidence="6 7">
    <name type="scientific">Gnathostoma spinigerum</name>
    <dbReference type="NCBI Taxonomy" id="75299"/>
    <lineage>
        <taxon>Eukaryota</taxon>
        <taxon>Metazoa</taxon>
        <taxon>Ecdysozoa</taxon>
        <taxon>Nematoda</taxon>
        <taxon>Chromadorea</taxon>
        <taxon>Rhabditida</taxon>
        <taxon>Spirurina</taxon>
        <taxon>Gnathostomatomorpha</taxon>
        <taxon>Gnathostomatoidea</taxon>
        <taxon>Gnathostomatidae</taxon>
        <taxon>Gnathostoma</taxon>
    </lineage>
</organism>
<sequence>MCLLKTSYIFVLLWSSTGAQLNGTQSVGVVGRLLCFGQPMSDVLVKLYDVDKGLNPDDLVDQSRSLWNGAFVVSGSVDERSPIDPKLNIYHDCNDGWKPCQRKISFIVPPKYISKGSLIQRFFNVGTLELADEYPNETRDCFH</sequence>
<evidence type="ECO:0000256" key="5">
    <source>
        <dbReference type="SAM" id="SignalP"/>
    </source>
</evidence>
<feature type="signal peptide" evidence="5">
    <location>
        <begin position="1"/>
        <end position="19"/>
    </location>
</feature>
<name>A0ABD6E676_9BILA</name>
<comment type="similarity">
    <text evidence="2">Belongs to the nematode transthyretin-like family.</text>
</comment>
<dbReference type="Gene3D" id="2.60.40.3330">
    <property type="match status" value="1"/>
</dbReference>
<dbReference type="InterPro" id="IPR001534">
    <property type="entry name" value="Transthyretin-like"/>
</dbReference>
<reference evidence="6 7" key="1">
    <citation type="submission" date="2024-08" db="EMBL/GenBank/DDBJ databases">
        <title>Gnathostoma spinigerum genome.</title>
        <authorList>
            <person name="Gonzalez-Bertolin B."/>
            <person name="Monzon S."/>
            <person name="Zaballos A."/>
            <person name="Jimenez P."/>
            <person name="Dekumyoy P."/>
            <person name="Varona S."/>
            <person name="Cuesta I."/>
            <person name="Sumanam S."/>
            <person name="Adisakwattana P."/>
            <person name="Gasser R.B."/>
            <person name="Hernandez-Gonzalez A."/>
            <person name="Young N.D."/>
            <person name="Perteguer M.J."/>
        </authorList>
    </citation>
    <scope>NUCLEOTIDE SEQUENCE [LARGE SCALE GENOMIC DNA]</scope>
    <source>
        <strain evidence="6">AL3</strain>
        <tissue evidence="6">Liver</tissue>
    </source>
</reference>
<evidence type="ECO:0000313" key="6">
    <source>
        <dbReference type="EMBL" id="MFH4975593.1"/>
    </source>
</evidence>
<keyword evidence="4 5" id="KW-0732">Signal</keyword>
<keyword evidence="7" id="KW-1185">Reference proteome</keyword>
<dbReference type="EMBL" id="JBGFUD010001003">
    <property type="protein sequence ID" value="MFH4975593.1"/>
    <property type="molecule type" value="Genomic_DNA"/>
</dbReference>
<evidence type="ECO:0000256" key="4">
    <source>
        <dbReference type="ARBA" id="ARBA00022729"/>
    </source>
</evidence>